<dbReference type="GO" id="GO:0009052">
    <property type="term" value="P:pentose-phosphate shunt, non-oxidative branch"/>
    <property type="evidence" value="ECO:0007669"/>
    <property type="project" value="InterPro"/>
</dbReference>
<dbReference type="GO" id="GO:0004751">
    <property type="term" value="F:ribose-5-phosphate isomerase activity"/>
    <property type="evidence" value="ECO:0007669"/>
    <property type="project" value="UniProtKB-EC"/>
</dbReference>
<evidence type="ECO:0000313" key="8">
    <source>
        <dbReference type="EMBL" id="KAH7521665.1"/>
    </source>
</evidence>
<dbReference type="GO" id="GO:0006014">
    <property type="term" value="P:D-ribose metabolic process"/>
    <property type="evidence" value="ECO:0007669"/>
    <property type="project" value="TreeGrafter"/>
</dbReference>
<keyword evidence="4" id="KW-0413">Isomerase</keyword>
<dbReference type="SUPFAM" id="SSF75445">
    <property type="entry name" value="D-ribose-5-phosphate isomerase (RpiA), lid domain"/>
    <property type="match status" value="1"/>
</dbReference>
<protein>
    <recommendedName>
        <fullName evidence="3">ribose-5-phosphate isomerase</fullName>
        <ecNumber evidence="3">5.3.1.6</ecNumber>
    </recommendedName>
    <alternativeName>
        <fullName evidence="5">Phosphoriboisomerase</fullName>
    </alternativeName>
</protein>
<evidence type="ECO:0000256" key="3">
    <source>
        <dbReference type="ARBA" id="ARBA00011959"/>
    </source>
</evidence>
<comment type="caution">
    <text evidence="8">The sequence shown here is derived from an EMBL/GenBank/DDBJ whole genome shotgun (WGS) entry which is preliminary data.</text>
</comment>
<dbReference type="Pfam" id="PF06026">
    <property type="entry name" value="Rib_5-P_isom_A"/>
    <property type="match status" value="1"/>
</dbReference>
<comment type="pathway">
    <text evidence="1">Carbohydrate degradation; pentose phosphate pathway; D-ribose 5-phosphate from D-ribulose 5-phosphate (non-oxidative stage): step 1/1.</text>
</comment>
<comment type="similarity">
    <text evidence="2">Belongs to the ribose 5-phosphate isomerase family.</text>
</comment>
<dbReference type="CDD" id="cd01398">
    <property type="entry name" value="RPI_A"/>
    <property type="match status" value="1"/>
</dbReference>
<feature type="domain" description="FAR1" evidence="7">
    <location>
        <begin position="57"/>
        <end position="143"/>
    </location>
</feature>
<dbReference type="InterPro" id="IPR004788">
    <property type="entry name" value="Ribose5P_isomerase_type_A"/>
</dbReference>
<evidence type="ECO:0000256" key="4">
    <source>
        <dbReference type="ARBA" id="ARBA00023235"/>
    </source>
</evidence>
<organism evidence="8 9">
    <name type="scientific">Ziziphus jujuba var. spinosa</name>
    <dbReference type="NCBI Taxonomy" id="714518"/>
    <lineage>
        <taxon>Eukaryota</taxon>
        <taxon>Viridiplantae</taxon>
        <taxon>Streptophyta</taxon>
        <taxon>Embryophyta</taxon>
        <taxon>Tracheophyta</taxon>
        <taxon>Spermatophyta</taxon>
        <taxon>Magnoliopsida</taxon>
        <taxon>eudicotyledons</taxon>
        <taxon>Gunneridae</taxon>
        <taxon>Pentapetalae</taxon>
        <taxon>rosids</taxon>
        <taxon>fabids</taxon>
        <taxon>Rosales</taxon>
        <taxon>Rhamnaceae</taxon>
        <taxon>Paliureae</taxon>
        <taxon>Ziziphus</taxon>
    </lineage>
</organism>
<evidence type="ECO:0000259" key="7">
    <source>
        <dbReference type="Pfam" id="PF03101"/>
    </source>
</evidence>
<name>A0A978V2T2_ZIZJJ</name>
<gene>
    <name evidence="8" type="ORF">FEM48_Zijuj07G0057100</name>
</gene>
<dbReference type="GO" id="GO:0005737">
    <property type="term" value="C:cytoplasm"/>
    <property type="evidence" value="ECO:0007669"/>
    <property type="project" value="TreeGrafter"/>
</dbReference>
<dbReference type="SUPFAM" id="SSF100950">
    <property type="entry name" value="NagB/RpiA/CoA transferase-like"/>
    <property type="match status" value="1"/>
</dbReference>
<dbReference type="PANTHER" id="PTHR11934">
    <property type="entry name" value="RIBOSE-5-PHOSPHATE ISOMERASE"/>
    <property type="match status" value="1"/>
</dbReference>
<dbReference type="InterPro" id="IPR037171">
    <property type="entry name" value="NagB/RpiA_transferase-like"/>
</dbReference>
<dbReference type="EMBL" id="JAEACU010000007">
    <property type="protein sequence ID" value="KAH7521665.1"/>
    <property type="molecule type" value="Genomic_DNA"/>
</dbReference>
<dbReference type="Gene3D" id="3.30.70.260">
    <property type="match status" value="1"/>
</dbReference>
<accession>A0A978V2T2</accession>
<dbReference type="AlphaFoldDB" id="A0A978V2T2"/>
<feature type="region of interest" description="Disordered" evidence="6">
    <location>
        <begin position="1"/>
        <end position="41"/>
    </location>
</feature>
<dbReference type="PANTHER" id="PTHR11934:SF0">
    <property type="entry name" value="RIBOSE-5-PHOSPHATE ISOMERASE"/>
    <property type="match status" value="1"/>
</dbReference>
<feature type="compositionally biased region" description="Basic and acidic residues" evidence="6">
    <location>
        <begin position="7"/>
        <end position="29"/>
    </location>
</feature>
<sequence length="577" mass="62458">MEDDSDMNIKKEVEVSTRNEGVDDDRVGERSVPGLGDEEVEPPAVGMVFSSEDEVRNYYSKYAQHEGFGVYRRSSRCGDDGKVKYFTLACAKAGKVRGSNGNNRFPWRQSPKTNCKAKINVAVESHTRVYVCHVVLEHNHELSPGKVHRNICKKSGIRRVHKRREGKEQVGSTILELLHPTAGKKLGCENLMSDFAGEGGSCSDQLSNGDCHILFHDVGHSSGENVFPHLSKSPVSGISQNLITNAVQEALKSALVKRAVGLVKSGMVIGLGAGRTLSLIVEELGTLIREGKLKGIVVVGTNYQSRSVARQFGVTTVDLNDVHNIDIAFDVVDEVDFNKNMLKGSGATHTVQKVVYSMADMCVILAEHAKVVHRLGSKNPVAVEVLPIAVTPVLRRLVALGGVPEIRSALRKDGPVITDLGNMIVDVGFPNGIQNPAELEKNINVIPGVVDNGVVTGVATAVLVAFRNGGDVSVMNLEKFVEVVLGHRCSSFVLIQFNTSHEIRHLNHRLQIIIGPLRLTLSLATTGITDATAIVTALVIRFWLWVPPATSSSPARGLLAAGEILNGTAMRIFQTIF</sequence>
<dbReference type="InterPro" id="IPR004330">
    <property type="entry name" value="FAR1_DNA_bnd_dom"/>
</dbReference>
<reference evidence="8" key="1">
    <citation type="journal article" date="2021" name="Front. Plant Sci.">
        <title>Chromosome-Scale Genome Assembly for Chinese Sour Jujube and Insights Into Its Genome Evolution and Domestication Signature.</title>
        <authorList>
            <person name="Shen L.-Y."/>
            <person name="Luo H."/>
            <person name="Wang X.-L."/>
            <person name="Wang X.-M."/>
            <person name="Qiu X.-J."/>
            <person name="Liu H."/>
            <person name="Zhou S.-S."/>
            <person name="Jia K.-H."/>
            <person name="Nie S."/>
            <person name="Bao Y.-T."/>
            <person name="Zhang R.-G."/>
            <person name="Yun Q.-Z."/>
            <person name="Chai Y.-H."/>
            <person name="Lu J.-Y."/>
            <person name="Li Y."/>
            <person name="Zhao S.-W."/>
            <person name="Mao J.-F."/>
            <person name="Jia S.-G."/>
            <person name="Mao Y.-M."/>
        </authorList>
    </citation>
    <scope>NUCLEOTIDE SEQUENCE</scope>
    <source>
        <strain evidence="8">AT0</strain>
        <tissue evidence="8">Leaf</tissue>
    </source>
</reference>
<dbReference type="Proteomes" id="UP000813462">
    <property type="component" value="Unassembled WGS sequence"/>
</dbReference>
<proteinExistence type="inferred from homology"/>
<evidence type="ECO:0000256" key="5">
    <source>
        <dbReference type="ARBA" id="ARBA00029734"/>
    </source>
</evidence>
<dbReference type="NCBIfam" id="TIGR00021">
    <property type="entry name" value="rpiA"/>
    <property type="match status" value="1"/>
</dbReference>
<evidence type="ECO:0000256" key="6">
    <source>
        <dbReference type="SAM" id="MobiDB-lite"/>
    </source>
</evidence>
<dbReference type="Gene3D" id="3.40.50.1360">
    <property type="match status" value="1"/>
</dbReference>
<evidence type="ECO:0000313" key="9">
    <source>
        <dbReference type="Proteomes" id="UP000813462"/>
    </source>
</evidence>
<dbReference type="EC" id="5.3.1.6" evidence="3"/>
<evidence type="ECO:0000256" key="1">
    <source>
        <dbReference type="ARBA" id="ARBA00004988"/>
    </source>
</evidence>
<evidence type="ECO:0000256" key="2">
    <source>
        <dbReference type="ARBA" id="ARBA00008088"/>
    </source>
</evidence>
<dbReference type="Pfam" id="PF03101">
    <property type="entry name" value="FAR1"/>
    <property type="match status" value="1"/>
</dbReference>